<comment type="similarity">
    <text evidence="1 2">Belongs to the BolA/IbaG family.</text>
</comment>
<dbReference type="PANTHER" id="PTHR46229:SF2">
    <property type="entry name" value="BOLA-LIKE PROTEIN 1"/>
    <property type="match status" value="1"/>
</dbReference>
<dbReference type="Pfam" id="PF01722">
    <property type="entry name" value="BolA"/>
    <property type="match status" value="1"/>
</dbReference>
<sequence>MFDSGRLKARFSDGRQRGRAFSAAPKLCFQTASACRYGIIAPFFKTTLLIKDTPMLLPEQVKELIAAVVPCEHIEVEGDGHHFFAVIVSSAFEGKARLARHRLIKDGLAEKLASNELHALSVSVAATPAEWAAKNA</sequence>
<organism evidence="3 4">
    <name type="scientific">Neisseria bacilliformis ATCC BAA-1200</name>
    <dbReference type="NCBI Taxonomy" id="888742"/>
    <lineage>
        <taxon>Bacteria</taxon>
        <taxon>Pseudomonadati</taxon>
        <taxon>Pseudomonadota</taxon>
        <taxon>Betaproteobacteria</taxon>
        <taxon>Neisseriales</taxon>
        <taxon>Neisseriaceae</taxon>
        <taxon>Neisseria</taxon>
    </lineage>
</organism>
<dbReference type="InterPro" id="IPR036065">
    <property type="entry name" value="BolA-like_sf"/>
</dbReference>
<dbReference type="InterPro" id="IPR050961">
    <property type="entry name" value="BolA/IbaG_stress_morph_reg"/>
</dbReference>
<gene>
    <name evidence="3" type="ORF">HMPREF9123_2425</name>
</gene>
<name>F2BFB8_9NEIS</name>
<dbReference type="Gene3D" id="3.30.300.90">
    <property type="entry name" value="BolA-like"/>
    <property type="match status" value="1"/>
</dbReference>
<reference evidence="3 4" key="1">
    <citation type="submission" date="2011-02" db="EMBL/GenBank/DDBJ databases">
        <authorList>
            <person name="Muzny D."/>
            <person name="Qin X."/>
            <person name="Deng J."/>
            <person name="Jiang H."/>
            <person name="Liu Y."/>
            <person name="Qu J."/>
            <person name="Song X.-Z."/>
            <person name="Zhang L."/>
            <person name="Thornton R."/>
            <person name="Coyle M."/>
            <person name="Francisco L."/>
            <person name="Jackson L."/>
            <person name="Javaid M."/>
            <person name="Korchina V."/>
            <person name="Kovar C."/>
            <person name="Mata R."/>
            <person name="Mathew T."/>
            <person name="Ngo R."/>
            <person name="Nguyen L."/>
            <person name="Nguyen N."/>
            <person name="Okwuonu G."/>
            <person name="Ongeri F."/>
            <person name="Pham C."/>
            <person name="Simmons D."/>
            <person name="Wilczek-Boney K."/>
            <person name="Hale W."/>
            <person name="Jakkamsetti A."/>
            <person name="Pham P."/>
            <person name="Ruth R."/>
            <person name="San Lucas F."/>
            <person name="Warren J."/>
            <person name="Zhang J."/>
            <person name="Zhao Z."/>
            <person name="Zhou C."/>
            <person name="Zhu D."/>
            <person name="Lee S."/>
            <person name="Bess C."/>
            <person name="Blankenburg K."/>
            <person name="Forbes L."/>
            <person name="Fu Q."/>
            <person name="Gubbala S."/>
            <person name="Hirani K."/>
            <person name="Jayaseelan J.C."/>
            <person name="Lara F."/>
            <person name="Munidasa M."/>
            <person name="Palculict T."/>
            <person name="Patil S."/>
            <person name="Pu L.-L."/>
            <person name="Saada N."/>
            <person name="Tang L."/>
            <person name="Weissenberger G."/>
            <person name="Zhu Y."/>
            <person name="Hemphill L."/>
            <person name="Shang Y."/>
            <person name="Youmans B."/>
            <person name="Ayvaz T."/>
            <person name="Ross M."/>
            <person name="Santibanez J."/>
            <person name="Aqrawi P."/>
            <person name="Gross S."/>
            <person name="Joshi V."/>
            <person name="Fowler G."/>
            <person name="Nazareth L."/>
            <person name="Reid J."/>
            <person name="Worley K."/>
            <person name="Petrosino J."/>
            <person name="Highlander S."/>
            <person name="Gibbs R."/>
        </authorList>
    </citation>
    <scope>NUCLEOTIDE SEQUENCE [LARGE SCALE GENOMIC DNA]</scope>
    <source>
        <strain evidence="3 4">ATCC BAA-1200</strain>
    </source>
</reference>
<dbReference type="SUPFAM" id="SSF82657">
    <property type="entry name" value="BolA-like"/>
    <property type="match status" value="1"/>
</dbReference>
<protein>
    <submittedName>
        <fullName evidence="3">BolA family protein</fullName>
    </submittedName>
</protein>
<evidence type="ECO:0000313" key="3">
    <source>
        <dbReference type="EMBL" id="EGF08990.1"/>
    </source>
</evidence>
<dbReference type="PANTHER" id="PTHR46229">
    <property type="entry name" value="BOLA TRANSCRIPTION REGULATOR"/>
    <property type="match status" value="1"/>
</dbReference>
<evidence type="ECO:0000256" key="2">
    <source>
        <dbReference type="RuleBase" id="RU003860"/>
    </source>
</evidence>
<dbReference type="InterPro" id="IPR002634">
    <property type="entry name" value="BolA"/>
</dbReference>
<comment type="caution">
    <text evidence="3">The sequence shown here is derived from an EMBL/GenBank/DDBJ whole genome shotgun (WGS) entry which is preliminary data.</text>
</comment>
<evidence type="ECO:0000256" key="1">
    <source>
        <dbReference type="ARBA" id="ARBA00005578"/>
    </source>
</evidence>
<evidence type="ECO:0000313" key="4">
    <source>
        <dbReference type="Proteomes" id="UP000004105"/>
    </source>
</evidence>
<keyword evidence="4" id="KW-1185">Reference proteome</keyword>
<dbReference type="HOGENOM" id="CLU_1873213_0_0_4"/>
<accession>F2BFB8</accession>
<dbReference type="STRING" id="267212.GCA_001063965_01789"/>
<dbReference type="EMBL" id="AFAY01000048">
    <property type="protein sequence ID" value="EGF08990.1"/>
    <property type="molecule type" value="Genomic_DNA"/>
</dbReference>
<dbReference type="AlphaFoldDB" id="F2BFB8"/>
<proteinExistence type="inferred from homology"/>
<dbReference type="Proteomes" id="UP000004105">
    <property type="component" value="Unassembled WGS sequence"/>
</dbReference>